<dbReference type="Proteomes" id="UP000031838">
    <property type="component" value="Chromosome 1"/>
</dbReference>
<dbReference type="InterPro" id="IPR029058">
    <property type="entry name" value="AB_hydrolase_fold"/>
</dbReference>
<dbReference type="PANTHER" id="PTHR43194:SF2">
    <property type="entry name" value="PEROXISOMAL MEMBRANE PROTEIN LPX1"/>
    <property type="match status" value="1"/>
</dbReference>
<evidence type="ECO:0000313" key="2">
    <source>
        <dbReference type="EMBL" id="AJK45683.1"/>
    </source>
</evidence>
<dbReference type="InterPro" id="IPR050228">
    <property type="entry name" value="Carboxylesterase_BioH"/>
</dbReference>
<reference evidence="2 3" key="2">
    <citation type="journal article" date="2016" name="Appl. Microbiol. Biotechnol.">
        <title>Mutations improving production and secretion of extracellular lipase by Burkholderia glumae PG1.</title>
        <authorList>
            <person name="Knapp A."/>
            <person name="Voget S."/>
            <person name="Gao R."/>
            <person name="Zaburannyi N."/>
            <person name="Krysciak D."/>
            <person name="Breuer M."/>
            <person name="Hauer B."/>
            <person name="Streit W.R."/>
            <person name="Muller R."/>
            <person name="Daniel R."/>
            <person name="Jaeger K.E."/>
        </authorList>
    </citation>
    <scope>NUCLEOTIDE SEQUENCE [LARGE SCALE GENOMIC DNA]</scope>
    <source>
        <strain evidence="2 3">PG1</strain>
    </source>
</reference>
<dbReference type="AlphaFoldDB" id="A0A0B6RQM2"/>
<dbReference type="HOGENOM" id="CLU_020336_13_5_4"/>
<accession>A0A0B6RQM2</accession>
<name>A0A0B6RQM2_BURPL</name>
<dbReference type="EMBL" id="CP002580">
    <property type="protein sequence ID" value="AJK45683.1"/>
    <property type="molecule type" value="Genomic_DNA"/>
</dbReference>
<proteinExistence type="predicted"/>
<dbReference type="RefSeq" id="WP_042624367.1">
    <property type="nucleotide sequence ID" value="NZ_CP002580.1"/>
</dbReference>
<evidence type="ECO:0000259" key="1">
    <source>
        <dbReference type="Pfam" id="PF00561"/>
    </source>
</evidence>
<dbReference type="PANTHER" id="PTHR43194">
    <property type="entry name" value="HYDROLASE ALPHA/BETA FOLD FAMILY"/>
    <property type="match status" value="1"/>
</dbReference>
<dbReference type="InterPro" id="IPR000073">
    <property type="entry name" value="AB_hydrolase_1"/>
</dbReference>
<dbReference type="SUPFAM" id="SSF53474">
    <property type="entry name" value="alpha/beta-Hydrolases"/>
    <property type="match status" value="1"/>
</dbReference>
<dbReference type="Gene3D" id="3.40.50.1820">
    <property type="entry name" value="alpha/beta hydrolase"/>
    <property type="match status" value="1"/>
</dbReference>
<dbReference type="ESTHER" id="burgl-a0a0b6rqm2">
    <property type="family name" value="NFM-deformylase"/>
</dbReference>
<dbReference type="GO" id="GO:0016787">
    <property type="term" value="F:hydrolase activity"/>
    <property type="evidence" value="ECO:0007669"/>
    <property type="project" value="UniProtKB-KW"/>
</dbReference>
<reference evidence="3" key="1">
    <citation type="submission" date="2011-03" db="EMBL/GenBank/DDBJ databases">
        <authorList>
            <person name="Voget S."/>
            <person name="Streit W.R."/>
            <person name="Jaeger K.E."/>
            <person name="Daniel R."/>
        </authorList>
    </citation>
    <scope>NUCLEOTIDE SEQUENCE [LARGE SCALE GENOMIC DNA]</scope>
    <source>
        <strain evidence="3">PG1</strain>
    </source>
</reference>
<sequence length="280" mass="29900">MTASTFLYGANVAANGIRQHYLRYGGASGERAARCAVILIPGITSPAVTWGFVGEVLGAGFDTYLIDVRGRGLSSASDTLDYSLDAQADDVAALAAALELERFALVGHSMGARIAARAATRIGRGLASVVLVDPPVSGPGRREYPGKLPWYLDSMALARAGTDADGMRAFCPSWTDEELRLRAEWLHTCDERAILASYDGFHSDDFHADAARLAVPSLLITAERGDVVRDEDVAELQRATPAMRHVRVPNAGHMIPWDNAAGFYAAFGDFLGAPLVPPRA</sequence>
<keyword evidence="3" id="KW-1185">Reference proteome</keyword>
<protein>
    <submittedName>
        <fullName evidence="2">Alpha/beta hydrolase</fullName>
    </submittedName>
</protein>
<gene>
    <name evidence="2" type="ORF">BGL_1c11610</name>
</gene>
<organism evidence="2 3">
    <name type="scientific">Burkholderia plantarii</name>
    <dbReference type="NCBI Taxonomy" id="41899"/>
    <lineage>
        <taxon>Bacteria</taxon>
        <taxon>Pseudomonadati</taxon>
        <taxon>Pseudomonadota</taxon>
        <taxon>Betaproteobacteria</taxon>
        <taxon>Burkholderiales</taxon>
        <taxon>Burkholderiaceae</taxon>
        <taxon>Burkholderia</taxon>
    </lineage>
</organism>
<evidence type="ECO:0000313" key="3">
    <source>
        <dbReference type="Proteomes" id="UP000031838"/>
    </source>
</evidence>
<dbReference type="Pfam" id="PF00561">
    <property type="entry name" value="Abhydrolase_1"/>
    <property type="match status" value="1"/>
</dbReference>
<dbReference type="KEGG" id="bgp:BGL_1c11610"/>
<keyword evidence="2" id="KW-0378">Hydrolase</keyword>
<feature type="domain" description="AB hydrolase-1" evidence="1">
    <location>
        <begin position="36"/>
        <end position="260"/>
    </location>
</feature>